<dbReference type="Gene3D" id="2.160.20.160">
    <property type="match status" value="1"/>
</dbReference>
<dbReference type="OrthoDB" id="506026at2"/>
<gene>
    <name evidence="1" type="ORF">NIES267_63940</name>
</gene>
<keyword evidence="2" id="KW-1185">Reference proteome</keyword>
<protein>
    <submittedName>
        <fullName evidence="1">Uncharacterized protein</fullName>
    </submittedName>
</protein>
<name>A0A1Z4M068_9CYAN</name>
<proteinExistence type="predicted"/>
<accession>A0A1Z4M068</accession>
<dbReference type="EMBL" id="AP018227">
    <property type="protein sequence ID" value="BAY86883.1"/>
    <property type="molecule type" value="Genomic_DNA"/>
</dbReference>
<organism evidence="1 2">
    <name type="scientific">Calothrix parasitica NIES-267</name>
    <dbReference type="NCBI Taxonomy" id="1973488"/>
    <lineage>
        <taxon>Bacteria</taxon>
        <taxon>Bacillati</taxon>
        <taxon>Cyanobacteriota</taxon>
        <taxon>Cyanophyceae</taxon>
        <taxon>Nostocales</taxon>
        <taxon>Calotrichaceae</taxon>
        <taxon>Calothrix</taxon>
    </lineage>
</organism>
<evidence type="ECO:0000313" key="1">
    <source>
        <dbReference type="EMBL" id="BAY86883.1"/>
    </source>
</evidence>
<dbReference type="AlphaFoldDB" id="A0A1Z4M068"/>
<sequence length="491" mass="50730">MTSNIFNLNEYIFTTGHDVVNPNKTILNPEHYTVKTLKGRDQIIGSSSIRFNLGVSVEVAAEAIGQGGNPVNSAEFRTKSKLNIDGIINKGNIYTNRGRDVVSGTATAQITAIAQTVSEAIAIANTVDATAVANSLASVEIAAVANGIRNSGKISTGAGSDTVVGEAIASVAAVATATIDVTAIVSAVAQNPMSDGLRAVALGFATSLAQAKVVATGINNAGGEIKTGSGADNISATANSYSATYAEAELSAVSIADPENQALALTVVEAIAQTEDVAIAIGNKHGNINTGYGADTIEATANASDKAVAIYNKHGDIRTGYGVDTITAIASGSQSYGIYGGDIRTGYGADRLEARATGSQSYGIYDSDIRTGYGADTIIAVATESESYGIYDSDIRTGYGADTIIASNFGGGVNIKTGYGQDYVEGFGEARINGGEDFDTLNLGSYNRNDFNIYANNDFTVFELGSTTMITSEFEKYIFADGDYSSQNLIV</sequence>
<evidence type="ECO:0000313" key="2">
    <source>
        <dbReference type="Proteomes" id="UP000218418"/>
    </source>
</evidence>
<reference evidence="1 2" key="1">
    <citation type="submission" date="2017-06" db="EMBL/GenBank/DDBJ databases">
        <title>Genome sequencing of cyanobaciteial culture collection at National Institute for Environmental Studies (NIES).</title>
        <authorList>
            <person name="Hirose Y."/>
            <person name="Shimura Y."/>
            <person name="Fujisawa T."/>
            <person name="Nakamura Y."/>
            <person name="Kawachi M."/>
        </authorList>
    </citation>
    <scope>NUCLEOTIDE SEQUENCE [LARGE SCALE GENOMIC DNA]</scope>
    <source>
        <strain evidence="1 2">NIES-267</strain>
    </source>
</reference>
<dbReference type="Proteomes" id="UP000218418">
    <property type="component" value="Chromosome"/>
</dbReference>